<sequence length="321" mass="33870">MKASLTIALTLLSVAHVNSAPIEEATNQLQARSLLGGEAPNNNIGNILNFSGSQGKGKNILGSGIINMDNESETISEKGSERTTSNEKVDKMNILGSIQQLLNQPKGDAGKAILKRALDKDLLSTEEINQLLSLSKPNTNSDVPSNRILSSKEKDGLISRLLSSPLAGGTKGANPLAGLFNLGSAEPGDKKRPATDKALNGLNLLKRGSPLDILSGLTGGKGTPGKSILSAPTINSDIEESKDQEQKISKTLDDREKETAILPNLSKSGGSKEAGLLRVLSLGKENNNEPAMSRVLTTTPQEQKKNNLGLGEILNLGKRDE</sequence>
<feature type="chain" id="PRO_5046892902" evidence="1">
    <location>
        <begin position="20"/>
        <end position="321"/>
    </location>
</feature>
<feature type="signal peptide" evidence="1">
    <location>
        <begin position="1"/>
        <end position="19"/>
    </location>
</feature>
<accession>A0ABR2X1B1</accession>
<name>A0ABR2X1B1_9FUNG</name>
<comment type="caution">
    <text evidence="2">The sequence shown here is derived from an EMBL/GenBank/DDBJ whole genome shotgun (WGS) entry which is preliminary data.</text>
</comment>
<reference evidence="2 3" key="1">
    <citation type="submission" date="2023-04" db="EMBL/GenBank/DDBJ databases">
        <title>Genome of Basidiobolus ranarum AG-B5.</title>
        <authorList>
            <person name="Stajich J.E."/>
            <person name="Carter-House D."/>
            <person name="Gryganskyi A."/>
        </authorList>
    </citation>
    <scope>NUCLEOTIDE SEQUENCE [LARGE SCALE GENOMIC DNA]</scope>
    <source>
        <strain evidence="2 3">AG-B5</strain>
    </source>
</reference>
<organism evidence="2 3">
    <name type="scientific">Basidiobolus ranarum</name>
    <dbReference type="NCBI Taxonomy" id="34480"/>
    <lineage>
        <taxon>Eukaryota</taxon>
        <taxon>Fungi</taxon>
        <taxon>Fungi incertae sedis</taxon>
        <taxon>Zoopagomycota</taxon>
        <taxon>Entomophthoromycotina</taxon>
        <taxon>Basidiobolomycetes</taxon>
        <taxon>Basidiobolales</taxon>
        <taxon>Basidiobolaceae</taxon>
        <taxon>Basidiobolus</taxon>
    </lineage>
</organism>
<evidence type="ECO:0000313" key="2">
    <source>
        <dbReference type="EMBL" id="KAK9767526.1"/>
    </source>
</evidence>
<evidence type="ECO:0000256" key="1">
    <source>
        <dbReference type="SAM" id="SignalP"/>
    </source>
</evidence>
<proteinExistence type="predicted"/>
<protein>
    <submittedName>
        <fullName evidence="2">Uncharacterized protein</fullName>
    </submittedName>
</protein>
<dbReference type="EMBL" id="JASJQH010000072">
    <property type="protein sequence ID" value="KAK9767526.1"/>
    <property type="molecule type" value="Genomic_DNA"/>
</dbReference>
<keyword evidence="1" id="KW-0732">Signal</keyword>
<gene>
    <name evidence="2" type="ORF">K7432_002626</name>
</gene>
<keyword evidence="3" id="KW-1185">Reference proteome</keyword>
<dbReference type="Proteomes" id="UP001479436">
    <property type="component" value="Unassembled WGS sequence"/>
</dbReference>
<evidence type="ECO:0000313" key="3">
    <source>
        <dbReference type="Proteomes" id="UP001479436"/>
    </source>
</evidence>